<dbReference type="PANTHER" id="PTHR31513">
    <property type="entry name" value="EPHRIN TYPE-B RECEPTOR"/>
    <property type="match status" value="1"/>
</dbReference>
<reference evidence="2" key="1">
    <citation type="submission" date="2009-08" db="EMBL/GenBank/DDBJ databases">
        <title>Annotation of Salpingoeca rosetta.</title>
        <authorList>
            <consortium name="The Broad Institute Genome Sequencing Platform"/>
            <person name="Russ C."/>
            <person name="Cuomo C."/>
            <person name="Burger G."/>
            <person name="Gray M.W."/>
            <person name="Holland P.W.H."/>
            <person name="King N."/>
            <person name="Lang F.B.F."/>
            <person name="Roger A.J."/>
            <person name="Ruiz-Trillo I."/>
            <person name="Young S.K."/>
            <person name="Zeng Q."/>
            <person name="Gargeya S."/>
            <person name="Alvarado L."/>
            <person name="Berlin A."/>
            <person name="Chapman S.B."/>
            <person name="Chen Z."/>
            <person name="Freedman E."/>
            <person name="Gellesch M."/>
            <person name="Goldberg J."/>
            <person name="Griggs A."/>
            <person name="Gujja S."/>
            <person name="Heilman E."/>
            <person name="Heiman D."/>
            <person name="Howarth C."/>
            <person name="Mehta T."/>
            <person name="Neiman D."/>
            <person name="Pearson M."/>
            <person name="Roberts A."/>
            <person name="Saif S."/>
            <person name="Shea T."/>
            <person name="Shenoy N."/>
            <person name="Sisk P."/>
            <person name="Stolte C."/>
            <person name="Sykes S."/>
            <person name="White J."/>
            <person name="Yandava C."/>
            <person name="Haas B."/>
            <person name="Nusbaum C."/>
            <person name="Birren B."/>
        </authorList>
    </citation>
    <scope>NUCLEOTIDE SEQUENCE [LARGE SCALE GENOMIC DNA]</scope>
    <source>
        <strain evidence="2">ATCC 50818</strain>
    </source>
</reference>
<sequence length="3679" mass="380888">MYEDAAIVPSPSQGGAQNLVELSRLVLSAGATWLATDTMNTTTFKVDDLELQGYSEIRVRNATIASTKVNMHVDSIITAASLGYAPNTGPGTVQGNRYGASHAGCGGRGSTSVTRSQPFGSIFAPVTMGPGGSTGSQGQAGRGGGAVRISADTVLLEGRIDVSGESVSVDGGGGAGGSLWITATTLHGFGSLAADGGDGGVYNNLRGGGGSGGIISLSYDETQSRFFGTISAVGGDGFEVGAAGILYTERTQADGNTYTVLELNNGGRTPPSFPAQAAFDFDDVSRNPAISYLSFGDDTLNLPGTGTFVYSFDEVRVGDGAQLAMYPAPGQPSALTATHLLGTGGTARLVIGRDQRVTLPPATSEDEERDIRLDLFLQEGSIADLPATVELRATMVSQGQLNGLEHLLVGKDGVWKVASTGYTSGQTPGTYEMMAVTVMYQGTVISLSPLSTRLAVDSLNVHFGATYDFAGIPEPTRDAAHVDVEEAGRIEGSACFWHPNTQTCGCQDQPIDDLHSETECPERPERYCEKGPDCDDFFADVCRESNCTSADRFQHTCKVDPFYEPVFSYDWQPTTCADQTTEDACLSSKCYHFYDNEPCPTGIKLHNDTSYAVYNPCREGTLIVDERNVTFDSFYYQLTTEEKHAVRQLPYNVTLVDGSLYSIVQGACNYSRALEQFVAGELSGNASADVAAIFESAGITSDFSAANLTADLPWPQTLGDRRLYIGHGSASACVDSLRPWYTYIETRIHEQTYFWNETMVERVNYTYWNMTYAISCDYRTGFTLSPGENCFLEPGEHEYDRLELQGNSYITVQHNATTPTVVRVRDLVTRGGSRIVSNGVASNPKGTPTTAGRGGFHGGFTQHDDDVYGSVTAPLEAGGAASSGSGGLGGGVVRLIVGEKMTHDGTIQANGASGSVGGGAGGSVYITTPKLHGVTGTIQANGGTGTYGGSGGRIAVEVTTNNEYRFEGTLAAYGGGNGAGPGTVFLRDQVDGVWRDRVTIAGEGSTTLRDPEYGDNVTVAELMVMDGATFIVQPGAVVTATTVTGNGGGLVDLLDNSELRVAEFEDARCLVNFKVGTGAVLDLVNTTLLLGTRNPALEVYGQVLGPYLSLGPNTRAVVHDGAQLDTLAVVVGKSARLQLDEGAVVGTDGDATTYVLDSLVLQDDSVMRLGTAHPILRIGYFQMGYNALLDTPDSGTRNFTFICDNAFLGNGANIGLSGFGELAGPGAAGANSGASHGGPGSGPQRSEVTYGSTMWPRSYGSGANGVARGGGVISFHVAGELLLNGELVVNGDSASTGAGSGGSILIEADVLKGHGSMTANGGRVTGAGAYGGSGGRISVQTPDQSQFAGEFRALGGGGSTSAATAGAPGTIYRAQLLFGIPTTSVVFKNSGHRPQLPTSFGAVDVDGNPADVVIDRLAILQAAEVSFEPASGVQGPLPRSSCVVSLVMQLLAPVSRPLSLPSAFVVEPSAELVLPQRVTVPGTSVSPTLDLQGLLTGGNQMVVSNGATVRFRRTSHTATGEGAGSYTFIDPPGQLSFRYFEVAQDGQVTIEGDAEDGAYDGVQGSDVPLQQHTRVADTAMRFSAVDFLLTAGGQMDAGHVIFTSTTFTVGYGAVLSATGLGHAFGQGFGGGLMLGTGGSYGGASGPVSGTHVDEHGCVYWADRFGSGGGNTNGGRGGGFIRVETQDASIDGRVAVDGAHAGGSSGSGSGGSFYMRVSDTMHGVGTISVAGGDATCSTCGSAGSGGRIVIEVAKTNHFQGSLLTRGGSGRLGHGASGTAYVTSQPTGYPFRQLFLENAKRDTDPYTRLSGCAGATAYAFDEVHMADSAKLSMTDDTQATLTLTIVDLVSDESTTILVHDSMRVFLETSTSRNVIARVASNIFLRAQGELLLPPAVQFVGPSSVIAGQLTNAQRVYVQPHGVLHLDHTVRTAQYDEASGYGFISQPGEFKFGALELGTHSQLVFGGNHTHDISLAAGRLVLGFASRLSAHRLTAGVGELVLQPQSVIDLDEHGYEAGAGPCPGSDAVGAGHGGFAGGAGASCAYGDFGTPDMPGSGGLTVHGGGLVHIVSSLELRLAGTITAAGQDATVGAGAGGSIFIQASKLTGTGDLAARGGSASSAGSGAGGRIAVVVDTLSQYAGEVYTSGGHGSNDVGAPGTFHFVNARLGSTEVSLQVDNENGAAHADTPTTVIEQTGMTDFVFDRLDIFGGARVEFVGSSLRAVELGGDKTGHLLVQNGQRMWVAFSTPRSTFRLVVAHDFTVDEGGELILPQSVAVIGHALHVNGKLTNANRLTIGEGATVVLGERMVKASLDESASTFNEPVYNNVDTPNEVTIDELELLSGSTLSTFAGGPLTLRAGAIHVRTGATIHQEHLELDVGVLNIERGASIDCSGVETQVQPGLCSQCGAGHASHGGVASDVQAPSAYFGTFYAPTTTGYRGSQGGNGGGHIFIQAIDVFVDGVLAVDGASGGGSGGSILIEVGDELRGTGVIRADGGNGYTGGSGGRVAVHAAFDLQYSGTMQALGGTGTAGLDAAHGGAGTVFVEDVALGGAVRTVLTIDNANHGHKQVHEIDRHDVHHLNFAELKVVRTGIVRVHPAVQGIMVDVEKLTGDRTTTIHCFANQTWIFDPHDRRVQPPVDLTMEEQAEFVFAPHLLYAGTRTFEWRGRVTNVIDLDLTRGTTLEVFFSSERATRNLTSWETLTVDEPGTLKFATLNLHAESNLKFEAGMGMLANIEALDAKFGALIDASFVDVTIPLIDIEAESTLSAAGHRQLGDSPRGAGSFDGTSASGGGHGSPGGRGSQSVAGGAQYGDLYLPTQTGSRGGNSGGYGGGWMKLSSEYVVVDGLIDVSGQDSVPTRVSGAGSGGSLLIFTDHITGSGDLNVNGGRGLGARQGGGSGGRLAIHVPDAPVAFRGRYLAFGGSAAGSDTSLRGGAGSVYLEDKRAGKVFRQLRIDNQGWDARAYVVTEDTVGAPDKAYTFEQVHEVNRLSGGWMKLSSEYVVVDGLIDVSGQDSVPTRVSGAGSGGSLLIFTDHITGSGDLNVNGGRGLGARQGGGSGGRLAIHVPDAPVAFRGRYLAFGGSAAGSDTSLRGGAGSVYLEDKRAGKVFRQLRIDNQGWDARAYVVTEDTVGAPDKAYTFEQVHLLRRAAITLAPGSLNNVLTVFDFESDGDGLVLVGPGHRILSEVHPSEPSVAKPPVNFVLRNGGELVLPEQFDVKGNGVMVHGDDDERVAVDCNGTIIGAPELVLLRDVQMRVRRGCVFSFEEEGQLLYSSKPGEVQLVELELQTGAHLFTEPGLGFRALLDTLSLKPLSRITADYFDVNATTAHITAGARLSASGFDRRGVDVTQGPSVGTSASTGGSGGGHVNKGGASSTSDGGSAYGWLYAPTTPGSRGGDATSSDMGGFGGSTIVVRTDTLTLDGVLDVRGESPSSGSLAGAGSGGSVWVQTQLLYGDEDGVLDVRGGTAAASSAGSGSGGRVALFFDETQFRGSMNTHGGSGTSPGGPGSAYLRHQRTEFEVWETLVIDNNNHGWDVDYELGERDQLEYEFNEVHLVNHAALRLTDAAHRLVINKLIGDYTGFVHVADSDYVTVDVIPFRKSTARTPVNYLVDVGGELELADTTHLVGDTDAGACLALNGTLIGVTSLHLAPGREMELGVNVSTAFFVKSSTSTQPTLQQTAAGTL</sequence>
<feature type="region of interest" description="Disordered" evidence="1">
    <location>
        <begin position="3341"/>
        <end position="3369"/>
    </location>
</feature>
<dbReference type="EMBL" id="GL833005">
    <property type="protein sequence ID" value="EGD81850.1"/>
    <property type="molecule type" value="Genomic_DNA"/>
</dbReference>
<dbReference type="PANTHER" id="PTHR31513:SF2">
    <property type="entry name" value="MRAZ"/>
    <property type="match status" value="1"/>
</dbReference>
<feature type="compositionally biased region" description="Low complexity" evidence="1">
    <location>
        <begin position="3345"/>
        <end position="3354"/>
    </location>
</feature>
<feature type="region of interest" description="Disordered" evidence="1">
    <location>
        <begin position="835"/>
        <end position="859"/>
    </location>
</feature>
<evidence type="ECO:0000256" key="1">
    <source>
        <dbReference type="SAM" id="MobiDB-lite"/>
    </source>
</evidence>
<feature type="region of interest" description="Disordered" evidence="1">
    <location>
        <begin position="2765"/>
        <end position="2800"/>
    </location>
</feature>
<gene>
    <name evidence="2" type="ORF">PTSG_11389</name>
</gene>
<keyword evidence="3" id="KW-1185">Reference proteome</keyword>
<organism evidence="3">
    <name type="scientific">Salpingoeca rosetta (strain ATCC 50818 / BSB-021)</name>
    <dbReference type="NCBI Taxonomy" id="946362"/>
    <lineage>
        <taxon>Eukaryota</taxon>
        <taxon>Choanoflagellata</taxon>
        <taxon>Craspedida</taxon>
        <taxon>Salpingoecidae</taxon>
        <taxon>Salpingoeca</taxon>
    </lineage>
</organism>
<dbReference type="GeneID" id="16068132"/>
<dbReference type="RefSeq" id="XP_004987610.1">
    <property type="nucleotide sequence ID" value="XM_004987553.1"/>
</dbReference>
<feature type="region of interest" description="Disordered" evidence="1">
    <location>
        <begin position="1228"/>
        <end position="1253"/>
    </location>
</feature>
<evidence type="ECO:0000313" key="2">
    <source>
        <dbReference type="EMBL" id="EGD81850.1"/>
    </source>
</evidence>
<proteinExistence type="predicted"/>
<name>F2UT94_SALR5</name>
<dbReference type="InParanoid" id="F2UT94"/>
<feature type="compositionally biased region" description="Polar residues" evidence="1">
    <location>
        <begin position="835"/>
        <end position="850"/>
    </location>
</feature>
<evidence type="ECO:0000313" key="3">
    <source>
        <dbReference type="Proteomes" id="UP000007799"/>
    </source>
</evidence>
<protein>
    <submittedName>
        <fullName evidence="2">Uncharacterized protein</fullName>
    </submittedName>
</protein>
<dbReference type="Proteomes" id="UP000007799">
    <property type="component" value="Unassembled WGS sequence"/>
</dbReference>
<feature type="compositionally biased region" description="Gly residues" evidence="1">
    <location>
        <begin position="2785"/>
        <end position="2797"/>
    </location>
</feature>
<dbReference type="KEGG" id="sre:PTSG_11389"/>
<feature type="non-terminal residue" evidence="2">
    <location>
        <position position="3679"/>
    </location>
</feature>
<accession>F2UT94</accession>